<name>A0A5K4F2F5_SCHMA</name>
<dbReference type="Proteomes" id="UP000008854">
    <property type="component" value="Unassembled WGS sequence"/>
</dbReference>
<dbReference type="InParanoid" id="A0A5K4F2F5"/>
<dbReference type="WBParaSite" id="Smp_303970.1">
    <property type="protein sequence ID" value="Smp_303970.1"/>
    <property type="gene ID" value="Smp_303970"/>
</dbReference>
<proteinExistence type="predicted"/>
<dbReference type="InterPro" id="IPR016024">
    <property type="entry name" value="ARM-type_fold"/>
</dbReference>
<organism evidence="1 2">
    <name type="scientific">Schistosoma mansoni</name>
    <name type="common">Blood fluke</name>
    <dbReference type="NCBI Taxonomy" id="6183"/>
    <lineage>
        <taxon>Eukaryota</taxon>
        <taxon>Metazoa</taxon>
        <taxon>Spiralia</taxon>
        <taxon>Lophotrochozoa</taxon>
        <taxon>Platyhelminthes</taxon>
        <taxon>Trematoda</taxon>
        <taxon>Digenea</taxon>
        <taxon>Strigeidida</taxon>
        <taxon>Schistosomatoidea</taxon>
        <taxon>Schistosomatidae</taxon>
        <taxon>Schistosoma</taxon>
    </lineage>
</organism>
<reference evidence="2" key="2">
    <citation type="submission" date="2019-11" db="UniProtKB">
        <authorList>
            <consortium name="WormBaseParasite"/>
        </authorList>
    </citation>
    <scope>IDENTIFICATION</scope>
    <source>
        <strain evidence="2">Puerto Rican</strain>
    </source>
</reference>
<keyword evidence="1" id="KW-1185">Reference proteome</keyword>
<reference evidence="1" key="1">
    <citation type="journal article" date="2012" name="PLoS Negl. Trop. Dis.">
        <title>A systematically improved high quality genome and transcriptome of the human blood fluke Schistosoma mansoni.</title>
        <authorList>
            <person name="Protasio A.V."/>
            <person name="Tsai I.J."/>
            <person name="Babbage A."/>
            <person name="Nichol S."/>
            <person name="Hunt M."/>
            <person name="Aslett M.A."/>
            <person name="De Silva N."/>
            <person name="Velarde G.S."/>
            <person name="Anderson T.J."/>
            <person name="Clark R.C."/>
            <person name="Davidson C."/>
            <person name="Dillon G.P."/>
            <person name="Holroyd N.E."/>
            <person name="LoVerde P.T."/>
            <person name="Lloyd C."/>
            <person name="McQuillan J."/>
            <person name="Oliveira G."/>
            <person name="Otto T.D."/>
            <person name="Parker-Manuel S.J."/>
            <person name="Quail M.A."/>
            <person name="Wilson R.A."/>
            <person name="Zerlotini A."/>
            <person name="Dunne D.W."/>
            <person name="Berriman M."/>
        </authorList>
    </citation>
    <scope>NUCLEOTIDE SEQUENCE [LARGE SCALE GENOMIC DNA]</scope>
    <source>
        <strain evidence="1">Puerto Rican</strain>
    </source>
</reference>
<accession>A0A5K4F2F5</accession>
<evidence type="ECO:0000313" key="1">
    <source>
        <dbReference type="Proteomes" id="UP000008854"/>
    </source>
</evidence>
<dbReference type="SUPFAM" id="SSF48371">
    <property type="entry name" value="ARM repeat"/>
    <property type="match status" value="1"/>
</dbReference>
<sequence length="1166" mass="138928">MYDNDYLISRIQTIYSNRSNTQQFIQSSYILLNDILYYYNIKSITLNTIHVLGKFLSYIIRTYNTIDYINIKCIEIINYLITNYLIKNQLKNLLIHLLEYDLSLNLLNKQLLINQYTWYCINNYIINNNNNIALLIRILIYIIIYKIIHSIKYNLDLIQLNYLINMISIYKITFHEILLIIKLIKNQLKLFNLKNIQLFCLNIIQLLYWNINYLNNSNDIHYIQYEIYEIFNNYNIINNNDNNNIDNNNYNNYYYINNNNYDNINNNYYYYNYNNINNDYNNYNNNNDNNYYNINNNYYYKQISDYGYKNDLNNYNKLKQINLIPNYIYTLLYNKNNYRNQLKGINELQLLTWQLFCNKNSIEFDTNDIDYIKNIKIFLRNILNVMYHQTMDINIHLMNIVLMLLHHLPNYIIEENIKEIFRLFHPILMNPFNGIHQIIHRMLSLLLTCFTADILFNELWLYYNNNNTNDHIRINVLYCIKFILINNQFKQNMDIMKMIQCIVQGLKDQNKMIQSVTIECCAILIILYNSKSNQSIINLIKNNLIHQMSIIEINFLIKKIKKFIKKEKNFNKNLVDMVVVINEKMDLKQNCNRRIHHSDYRSDSVDSSIRRNTSERYDMPIIHLDSNKMNHLNGSSYYQISEYRKSLKSCQSDIPKSVRRYSDQMKLHHSSKQIQSQLDHSKDMKCLSHTDKIYNEPQPTTINVIPDLPDTFNEEEINCPMNCCNQSTENQINRGLESLRNSVSRRRKQWLFNQLTKLNAKKLSESNHENLQSNLFQMKPDNIENQHYPLCLDSNLWTNQDNDDYLITSNNKTYRPSSYEYLEKVPKKWRNETSYSSNQNSYKQSKYSINNKIYRSMDDIHLNVNKEQSKMEHTTNKNQEKQMIISTQKSKYSSSPTLSYKEGIQKNSHIIKKSINPSKRINKPIGIQEEILQSISSNHWEEQIKATNMIQNLLEAMNVKSLEIIFSNSKYINILIHGIEQTIKCLRSHVCLNGLKTIQQLCYYLNAINQGHLLNSYAEIIITTLLSRISEDSSTKFLQNESYKSLEAYISCIDHVIAIHVICTTLWDKFLHSNIRRNTIGQMLSYIICNQLPSRKKNSILLKRLGYNGMKNLMKVVDQLINDKVSSTRLYGRKILEQITMVTDINKIYKQNIFTENSSTLKNLTF</sequence>
<dbReference type="InterPro" id="IPR011989">
    <property type="entry name" value="ARM-like"/>
</dbReference>
<dbReference type="Gene3D" id="1.25.10.10">
    <property type="entry name" value="Leucine-rich Repeat Variant"/>
    <property type="match status" value="2"/>
</dbReference>
<evidence type="ECO:0000313" key="2">
    <source>
        <dbReference type="WBParaSite" id="Smp_303970.1"/>
    </source>
</evidence>
<protein>
    <submittedName>
        <fullName evidence="2">Non-specific serine/threonine protein kinase</fullName>
    </submittedName>
</protein>
<dbReference type="AlphaFoldDB" id="A0A5K4F2F5"/>